<evidence type="ECO:0000256" key="1">
    <source>
        <dbReference type="SAM" id="Coils"/>
    </source>
</evidence>
<dbReference type="GO" id="GO:0000776">
    <property type="term" value="C:kinetochore"/>
    <property type="evidence" value="ECO:0007669"/>
    <property type="project" value="InterPro"/>
</dbReference>
<evidence type="ECO:0000313" key="4">
    <source>
        <dbReference type="Proteomes" id="UP001050691"/>
    </source>
</evidence>
<dbReference type="AlphaFoldDB" id="A0AAV5AJQ3"/>
<sequence length="353" mass="39966">MTIPAPANTPDLERAFALRKELESAELTIIESKNQFLHKDFSGFTDCAISANSSDPQLLEADVASQQSFLKKLKFHYIQQHAKDKYIKTIVSPDEPDVDADTNKQLEISNEEKKRLLKADKVRLAETYDKIRQRALEVEQGEYSDISIYQQASSTTQEAAELTQKILDARLALTRLHAAHPAPRLTLDAAAALADRQQEEMGELDIALNEQKQKAENLKHLIKTRTKELERLKAESSVKEEELKRTQRLEEDNRWPTLNNWYSAAVSLHKSLMSLESFETPTDNELRVTYALPKGRRATLQLIFKPGTRQLAEASLLNSSFKIDIQELVSIHAISNDVPGLLRAVLARLRAEV</sequence>
<dbReference type="Proteomes" id="UP001050691">
    <property type="component" value="Unassembled WGS sequence"/>
</dbReference>
<dbReference type="Pfam" id="PF20882">
    <property type="entry name" value="Sos7"/>
    <property type="match status" value="1"/>
</dbReference>
<dbReference type="InterPro" id="IPR048781">
    <property type="entry name" value="Sos7_CC"/>
</dbReference>
<evidence type="ECO:0000259" key="2">
    <source>
        <dbReference type="Pfam" id="PF20882"/>
    </source>
</evidence>
<keyword evidence="4" id="KW-1185">Reference proteome</keyword>
<evidence type="ECO:0000313" key="3">
    <source>
        <dbReference type="EMBL" id="GJJ14864.1"/>
    </source>
</evidence>
<feature type="coiled-coil region" evidence="1">
    <location>
        <begin position="194"/>
        <end position="249"/>
    </location>
</feature>
<dbReference type="PANTHER" id="PTHR37329:SF1">
    <property type="entry name" value="KINETOCHORE PROTEIN SOS7"/>
    <property type="match status" value="1"/>
</dbReference>
<dbReference type="EMBL" id="BPWL01000010">
    <property type="protein sequence ID" value="GJJ14864.1"/>
    <property type="molecule type" value="Genomic_DNA"/>
</dbReference>
<comment type="caution">
    <text evidence="3">The sequence shown here is derived from an EMBL/GenBank/DDBJ whole genome shotgun (WGS) entry which is preliminary data.</text>
</comment>
<accession>A0AAV5AJQ3</accession>
<protein>
    <recommendedName>
        <fullName evidence="2">Kinetochore protein Sos7 coiled-coil domain-containing protein</fullName>
    </recommendedName>
</protein>
<dbReference type="GO" id="GO:0051315">
    <property type="term" value="P:attachment of mitotic spindle microtubules to kinetochore"/>
    <property type="evidence" value="ECO:0007669"/>
    <property type="project" value="TreeGrafter"/>
</dbReference>
<dbReference type="PANTHER" id="PTHR37329">
    <property type="entry name" value="KINETOCHORE PROTEIN SOS7"/>
    <property type="match status" value="1"/>
</dbReference>
<name>A0AAV5AJQ3_9AGAM</name>
<dbReference type="InterPro" id="IPR037475">
    <property type="entry name" value="Sos7"/>
</dbReference>
<organism evidence="3 4">
    <name type="scientific">Clathrus columnatus</name>
    <dbReference type="NCBI Taxonomy" id="1419009"/>
    <lineage>
        <taxon>Eukaryota</taxon>
        <taxon>Fungi</taxon>
        <taxon>Dikarya</taxon>
        <taxon>Basidiomycota</taxon>
        <taxon>Agaricomycotina</taxon>
        <taxon>Agaricomycetes</taxon>
        <taxon>Phallomycetidae</taxon>
        <taxon>Phallales</taxon>
        <taxon>Clathraceae</taxon>
        <taxon>Clathrus</taxon>
    </lineage>
</organism>
<proteinExistence type="predicted"/>
<dbReference type="GO" id="GO:0034501">
    <property type="term" value="P:protein localization to kinetochore"/>
    <property type="evidence" value="ECO:0007669"/>
    <property type="project" value="InterPro"/>
</dbReference>
<keyword evidence="1" id="KW-0175">Coiled coil</keyword>
<feature type="domain" description="Kinetochore protein Sos7 coiled-coil" evidence="2">
    <location>
        <begin position="69"/>
        <end position="140"/>
    </location>
</feature>
<gene>
    <name evidence="3" type="ORF">Clacol_009132</name>
</gene>
<reference evidence="3" key="1">
    <citation type="submission" date="2021-10" db="EMBL/GenBank/DDBJ databases">
        <title>De novo Genome Assembly of Clathrus columnatus (Basidiomycota, Fungi) Using Illumina and Nanopore Sequence Data.</title>
        <authorList>
            <person name="Ogiso-Tanaka E."/>
            <person name="Itagaki H."/>
            <person name="Hosoya T."/>
            <person name="Hosaka K."/>
        </authorList>
    </citation>
    <scope>NUCLEOTIDE SEQUENCE</scope>
    <source>
        <strain evidence="3">MO-923</strain>
    </source>
</reference>